<name>A0A081S3J4_9ARCH</name>
<dbReference type="EMBL" id="JNVL01000054">
    <property type="protein sequence ID" value="KER05497.1"/>
    <property type="molecule type" value="Genomic_DNA"/>
</dbReference>
<comment type="caution">
    <text evidence="2">The sequence shown here is derived from an EMBL/GenBank/DDBJ whole genome shotgun (WGS) entry which is preliminary data.</text>
</comment>
<dbReference type="Gene3D" id="4.10.1060.50">
    <property type="match status" value="1"/>
</dbReference>
<reference evidence="2 3" key="1">
    <citation type="submission" date="2014-06" db="EMBL/GenBank/DDBJ databases">
        <authorList>
            <person name="Ngugi D.K."/>
            <person name="Blom J."/>
            <person name="Alam I."/>
            <person name="Rashid M."/>
            <person name="Ba Alawi W."/>
            <person name="Zhang G."/>
            <person name="Hikmawan T."/>
            <person name="Guan Y."/>
            <person name="Antunes A."/>
            <person name="Siam R."/>
            <person name="Eldorry H."/>
            <person name="Bajic V."/>
            <person name="Stingl U."/>
        </authorList>
    </citation>
    <scope>NUCLEOTIDE SEQUENCE [LARGE SCALE GENOMIC DNA]</scope>
    <source>
        <strain evidence="2">SCGC AAA799-E16</strain>
    </source>
</reference>
<feature type="domain" description="Zinc-ribbon" evidence="1">
    <location>
        <begin position="158"/>
        <end position="178"/>
    </location>
</feature>
<dbReference type="PATRIC" id="fig|1502292.3.peg.1711"/>
<evidence type="ECO:0000313" key="2">
    <source>
        <dbReference type="EMBL" id="KER05497.1"/>
    </source>
</evidence>
<sequence>MSFGEVDTLNMLFDKLQSLFDESQGYYESFLDTNNMYKKGQISDKEFFQKLGDYTVAYSALEFLAIKVIFELKKSIGSGSGSTQSPGLMPGMGQPGIMAGGMPGGAPPRAGTAQNPVGGGPPGIVSAQEAFNDVGTLPSPDPALMPRQTAPQNNGNGCSSCGAELRPNAKFCTKCGAKA</sequence>
<proteinExistence type="predicted"/>
<dbReference type="InterPro" id="IPR026870">
    <property type="entry name" value="Zinc_ribbon_dom"/>
</dbReference>
<dbReference type="Pfam" id="PF13240">
    <property type="entry name" value="Zn_Ribbon_1"/>
    <property type="match status" value="1"/>
</dbReference>
<gene>
    <name evidence="2" type="ORF">AAA799E16_01859</name>
</gene>
<dbReference type="Proteomes" id="UP000028027">
    <property type="component" value="Unassembled WGS sequence"/>
</dbReference>
<keyword evidence="3" id="KW-1185">Reference proteome</keyword>
<evidence type="ECO:0000313" key="3">
    <source>
        <dbReference type="Proteomes" id="UP000028027"/>
    </source>
</evidence>
<organism evidence="2 3">
    <name type="scientific">Marine Group I thaumarchaeote SCGC AAA799-E16</name>
    <dbReference type="NCBI Taxonomy" id="1502292"/>
    <lineage>
        <taxon>Archaea</taxon>
        <taxon>Nitrososphaerota</taxon>
        <taxon>Marine Group I</taxon>
    </lineage>
</organism>
<accession>A0A081S3J4</accession>
<protein>
    <submittedName>
        <fullName evidence="2">Zinc-ribbon domain protein</fullName>
    </submittedName>
</protein>
<dbReference type="InterPro" id="IPR038587">
    <property type="entry name" value="Ribosomal_eL40_sf"/>
</dbReference>
<dbReference type="AlphaFoldDB" id="A0A081S3J4"/>
<evidence type="ECO:0000259" key="1">
    <source>
        <dbReference type="Pfam" id="PF13240"/>
    </source>
</evidence>